<dbReference type="PANTHER" id="PTHR21646">
    <property type="entry name" value="UBIQUITIN CARBOXYL-TERMINAL HYDROLASE"/>
    <property type="match status" value="1"/>
</dbReference>
<dbReference type="PROSITE" id="PS50235">
    <property type="entry name" value="USP_3"/>
    <property type="match status" value="1"/>
</dbReference>
<dbReference type="GO" id="GO:0006508">
    <property type="term" value="P:proteolysis"/>
    <property type="evidence" value="ECO:0007669"/>
    <property type="project" value="UniProtKB-KW"/>
</dbReference>
<dbReference type="InterPro" id="IPR050185">
    <property type="entry name" value="Ub_carboxyl-term_hydrolase"/>
</dbReference>
<evidence type="ECO:0000256" key="1">
    <source>
        <dbReference type="RuleBase" id="RU366025"/>
    </source>
</evidence>
<dbReference type="Proteomes" id="UP000002630">
    <property type="component" value="Linkage Group LG15"/>
</dbReference>
<dbReference type="eggNOG" id="KOG1868">
    <property type="taxonomic scope" value="Eukaryota"/>
</dbReference>
<keyword evidence="1" id="KW-0645">Protease</keyword>
<dbReference type="SUPFAM" id="SSF54001">
    <property type="entry name" value="Cysteine proteinases"/>
    <property type="match status" value="1"/>
</dbReference>
<feature type="region of interest" description="Disordered" evidence="2">
    <location>
        <begin position="434"/>
        <end position="491"/>
    </location>
</feature>
<dbReference type="GO" id="GO:0004843">
    <property type="term" value="F:cysteine-type deubiquitinase activity"/>
    <property type="evidence" value="ECO:0007669"/>
    <property type="project" value="UniProtKB-UniRule"/>
</dbReference>
<reference evidence="4 5" key="1">
    <citation type="journal article" date="2010" name="Nature">
        <title>The Ectocarpus genome and the independent evolution of multicellularity in brown algae.</title>
        <authorList>
            <person name="Cock J.M."/>
            <person name="Sterck L."/>
            <person name="Rouze P."/>
            <person name="Scornet D."/>
            <person name="Allen A.E."/>
            <person name="Amoutzias G."/>
            <person name="Anthouard V."/>
            <person name="Artiguenave F."/>
            <person name="Aury J.M."/>
            <person name="Badger J.H."/>
            <person name="Beszteri B."/>
            <person name="Billiau K."/>
            <person name="Bonnet E."/>
            <person name="Bothwell J.H."/>
            <person name="Bowler C."/>
            <person name="Boyen C."/>
            <person name="Brownlee C."/>
            <person name="Carrano C.J."/>
            <person name="Charrier B."/>
            <person name="Cho G.Y."/>
            <person name="Coelho S.M."/>
            <person name="Collen J."/>
            <person name="Corre E."/>
            <person name="Da Silva C."/>
            <person name="Delage L."/>
            <person name="Delaroque N."/>
            <person name="Dittami S.M."/>
            <person name="Doulbeau S."/>
            <person name="Elias M."/>
            <person name="Farnham G."/>
            <person name="Gachon C.M."/>
            <person name="Gschloessl B."/>
            <person name="Heesch S."/>
            <person name="Jabbari K."/>
            <person name="Jubin C."/>
            <person name="Kawai H."/>
            <person name="Kimura K."/>
            <person name="Kloareg B."/>
            <person name="Kupper F.C."/>
            <person name="Lang D."/>
            <person name="Le Bail A."/>
            <person name="Leblanc C."/>
            <person name="Lerouge P."/>
            <person name="Lohr M."/>
            <person name="Lopez P.J."/>
            <person name="Martens C."/>
            <person name="Maumus F."/>
            <person name="Michel G."/>
            <person name="Miranda-Saavedra D."/>
            <person name="Morales J."/>
            <person name="Moreau H."/>
            <person name="Motomura T."/>
            <person name="Nagasato C."/>
            <person name="Napoli C.A."/>
            <person name="Nelson D.R."/>
            <person name="Nyvall-Collen P."/>
            <person name="Peters A.F."/>
            <person name="Pommier C."/>
            <person name="Potin P."/>
            <person name="Poulain J."/>
            <person name="Quesneville H."/>
            <person name="Read B."/>
            <person name="Rensing S.A."/>
            <person name="Ritter A."/>
            <person name="Rousvoal S."/>
            <person name="Samanta M."/>
            <person name="Samson G."/>
            <person name="Schroeder D.C."/>
            <person name="Segurens B."/>
            <person name="Strittmatter M."/>
            <person name="Tonon T."/>
            <person name="Tregear J.W."/>
            <person name="Valentin K."/>
            <person name="von Dassow P."/>
            <person name="Yamagishi T."/>
            <person name="Van de Peer Y."/>
            <person name="Wincker P."/>
        </authorList>
    </citation>
    <scope>NUCLEOTIDE SEQUENCE [LARGE SCALE GENOMIC DNA]</scope>
    <source>
        <strain evidence="5">Ec32 / CCAP1310/4</strain>
    </source>
</reference>
<feature type="compositionally biased region" description="Low complexity" evidence="2">
    <location>
        <begin position="103"/>
        <end position="120"/>
    </location>
</feature>
<feature type="compositionally biased region" description="Basic and acidic residues" evidence="2">
    <location>
        <begin position="82"/>
        <end position="93"/>
    </location>
</feature>
<keyword evidence="1" id="KW-0788">Thiol protease</keyword>
<feature type="domain" description="USP" evidence="3">
    <location>
        <begin position="321"/>
        <end position="798"/>
    </location>
</feature>
<dbReference type="Gene3D" id="3.90.70.10">
    <property type="entry name" value="Cysteine proteinases"/>
    <property type="match status" value="1"/>
</dbReference>
<dbReference type="CDD" id="cd02674">
    <property type="entry name" value="Peptidase_C19R"/>
    <property type="match status" value="1"/>
</dbReference>
<dbReference type="GO" id="GO:0016579">
    <property type="term" value="P:protein deubiquitination"/>
    <property type="evidence" value="ECO:0007669"/>
    <property type="project" value="InterPro"/>
</dbReference>
<feature type="compositionally biased region" description="Gly residues" evidence="2">
    <location>
        <begin position="71"/>
        <end position="81"/>
    </location>
</feature>
<dbReference type="InterPro" id="IPR001394">
    <property type="entry name" value="Peptidase_C19_UCH"/>
</dbReference>
<keyword evidence="5" id="KW-1185">Reference proteome</keyword>
<dbReference type="AlphaFoldDB" id="D8LJ64"/>
<name>D8LJ64_ECTSI</name>
<dbReference type="InterPro" id="IPR018200">
    <property type="entry name" value="USP_CS"/>
</dbReference>
<dbReference type="EC" id="3.4.19.12" evidence="1"/>
<dbReference type="PROSITE" id="PS00973">
    <property type="entry name" value="USP_2"/>
    <property type="match status" value="1"/>
</dbReference>
<dbReference type="EMBL" id="FN648420">
    <property type="protein sequence ID" value="CBN76948.1"/>
    <property type="molecule type" value="Genomic_DNA"/>
</dbReference>
<feature type="region of interest" description="Disordered" evidence="2">
    <location>
        <begin position="1"/>
        <end position="316"/>
    </location>
</feature>
<dbReference type="STRING" id="2880.D8LJ64"/>
<feature type="compositionally biased region" description="Gly residues" evidence="2">
    <location>
        <begin position="268"/>
        <end position="277"/>
    </location>
</feature>
<gene>
    <name evidence="4" type="ORF">Esi_0024_0088</name>
</gene>
<keyword evidence="1" id="KW-0378">Hydrolase</keyword>
<feature type="compositionally biased region" description="Polar residues" evidence="2">
    <location>
        <begin position="11"/>
        <end position="25"/>
    </location>
</feature>
<dbReference type="FunCoup" id="D8LJ64">
    <property type="interactions" value="253"/>
</dbReference>
<feature type="compositionally biased region" description="Low complexity" evidence="2">
    <location>
        <begin position="704"/>
        <end position="714"/>
    </location>
</feature>
<dbReference type="PROSITE" id="PS00972">
    <property type="entry name" value="USP_1"/>
    <property type="match status" value="1"/>
</dbReference>
<protein>
    <recommendedName>
        <fullName evidence="1">Ubiquitin carboxyl-terminal hydrolase</fullName>
        <ecNumber evidence="1">3.4.19.12</ecNumber>
    </recommendedName>
</protein>
<proteinExistence type="inferred from homology"/>
<dbReference type="PANTHER" id="PTHR21646:SF23">
    <property type="entry name" value="UBIQUITIN CARBOXYL-TERMINAL HYDROLASE USP2"/>
    <property type="match status" value="1"/>
</dbReference>
<dbReference type="InterPro" id="IPR038765">
    <property type="entry name" value="Papain-like_cys_pep_sf"/>
</dbReference>
<feature type="compositionally biased region" description="Gly residues" evidence="2">
    <location>
        <begin position="560"/>
        <end position="592"/>
    </location>
</feature>
<dbReference type="EMBL" id="FN649740">
    <property type="protein sequence ID" value="CBN76948.1"/>
    <property type="molecule type" value="Genomic_DNA"/>
</dbReference>
<keyword evidence="1" id="KW-0833">Ubl conjugation pathway</keyword>
<dbReference type="OrthoDB" id="292964at2759"/>
<accession>D8LJ64</accession>
<feature type="compositionally biased region" description="Low complexity" evidence="2">
    <location>
        <begin position="296"/>
        <end position="316"/>
    </location>
</feature>
<evidence type="ECO:0000259" key="3">
    <source>
        <dbReference type="PROSITE" id="PS50235"/>
    </source>
</evidence>
<feature type="compositionally biased region" description="Basic and acidic residues" evidence="2">
    <location>
        <begin position="231"/>
        <end position="243"/>
    </location>
</feature>
<feature type="region of interest" description="Disordered" evidence="2">
    <location>
        <begin position="558"/>
        <end position="601"/>
    </location>
</feature>
<dbReference type="Pfam" id="PF00443">
    <property type="entry name" value="UCH"/>
    <property type="match status" value="1"/>
</dbReference>
<feature type="compositionally biased region" description="Gly residues" evidence="2">
    <location>
        <begin position="715"/>
        <end position="725"/>
    </location>
</feature>
<organism evidence="4 5">
    <name type="scientific">Ectocarpus siliculosus</name>
    <name type="common">Brown alga</name>
    <name type="synonym">Conferva siliculosa</name>
    <dbReference type="NCBI Taxonomy" id="2880"/>
    <lineage>
        <taxon>Eukaryota</taxon>
        <taxon>Sar</taxon>
        <taxon>Stramenopiles</taxon>
        <taxon>Ochrophyta</taxon>
        <taxon>PX clade</taxon>
        <taxon>Phaeophyceae</taxon>
        <taxon>Ectocarpales</taxon>
        <taxon>Ectocarpaceae</taxon>
        <taxon>Ectocarpus</taxon>
    </lineage>
</organism>
<evidence type="ECO:0000313" key="4">
    <source>
        <dbReference type="EMBL" id="CBN76948.1"/>
    </source>
</evidence>
<evidence type="ECO:0000256" key="2">
    <source>
        <dbReference type="SAM" id="MobiDB-lite"/>
    </source>
</evidence>
<evidence type="ECO:0000313" key="5">
    <source>
        <dbReference type="Proteomes" id="UP000002630"/>
    </source>
</evidence>
<dbReference type="InterPro" id="IPR028889">
    <property type="entry name" value="USP"/>
</dbReference>
<feature type="region of interest" description="Disordered" evidence="2">
    <location>
        <begin position="685"/>
        <end position="725"/>
    </location>
</feature>
<comment type="catalytic activity">
    <reaction evidence="1">
        <text>Thiol-dependent hydrolysis of ester, thioester, amide, peptide and isopeptide bonds formed by the C-terminal Gly of ubiquitin (a 76-residue protein attached to proteins as an intracellular targeting signal).</text>
        <dbReference type="EC" id="3.4.19.12"/>
    </reaction>
</comment>
<dbReference type="OMA" id="HDECNAI"/>
<feature type="compositionally biased region" description="Gly residues" evidence="2">
    <location>
        <begin position="148"/>
        <end position="159"/>
    </location>
</feature>
<sequence>MPSDTTPRRLPSSSARAVSCPSGSQYLEPGFQHGDAVVPHGRHGSRGGQTNRRGDHEDENEDNSRRSSGSRIGGGGGGGGGGHRDGYRHHDGGRSGGAGLGARGSVRASPSTAPSTSASTEGERCLPSIDGPEISNNPAEDKPEGGRRGGGGGSGGRGDPGCTPSSARHGRDLDLPGGSSHGGGAQAEGRSKIGEGLLPGKETGGRLSNNRNDDDDDRDNTGSHRSGRNINSDRDEPGDKEHAYVGASRSSGGSRVDPSGHHVSGGRVTPGGNGNNSGGDVATSRRRAGGSLQSDSEAAGRAARNSSSNTSSRSGNRECLVGLQNLGNTCFMNACLQCLLHTDALVDLFRGRYGHSEQRLGSHSSASPTHGALAQAFGELVAIVEASPAHSNVSPAQVKRLIGKYAPHLAGYGQQDCQEFLRFFLDGMAEDLNTRGGGGGGGQNHHGHQRGAKTSPQQQPHIEGGAGASGRHRQQQQRSGPPPPPPPVNQELTDEQISRLTAEQQADRAWAQHRARNDSDITGMFCGQLQSRISCLTCGNVSFCFDPFFDLSVPLPSGSGRAGAAGGRGGDEGGGYGGRNSRGSHSSGGRGGESSSAFGGTSAATTTLEDCLRAFSTEETLDGDNRPVCTRCRKRRSSSKGLAVHRFPPILVIHLKRFQYSSTSRTKLATAVDFPIGSELDLVPYSTPAARPSSSGSSGGGAKNSSHTRSTSRGSTGGGGGGNGGQPPPLYELYAVCNHMGGLHGGHYTAHCRSRSGDSGNSGVTTGEWHTFDDTRVSPVSTSRVGGAAAYVLFYRLLESAHAR</sequence>
<feature type="compositionally biased region" description="Gly residues" evidence="2">
    <location>
        <begin position="435"/>
        <end position="444"/>
    </location>
</feature>
<comment type="similarity">
    <text evidence="1">Belongs to the peptidase C19 family.</text>
</comment>
<dbReference type="InParanoid" id="D8LJ64"/>